<feature type="transmembrane region" description="Helical" evidence="2">
    <location>
        <begin position="159"/>
        <end position="179"/>
    </location>
</feature>
<feature type="domain" description="Mobile element protein CD1107-like" evidence="4">
    <location>
        <begin position="64"/>
        <end position="129"/>
    </location>
</feature>
<comment type="caution">
    <text evidence="5">The sequence shown here is derived from an EMBL/GenBank/DDBJ whole genome shotgun (WGS) entry which is preliminary data.</text>
</comment>
<feature type="region of interest" description="Disordered" evidence="1">
    <location>
        <begin position="188"/>
        <end position="227"/>
    </location>
</feature>
<evidence type="ECO:0000259" key="4">
    <source>
        <dbReference type="Pfam" id="PF14283"/>
    </source>
</evidence>
<feature type="compositionally biased region" description="Pro residues" evidence="1">
    <location>
        <begin position="51"/>
        <end position="65"/>
    </location>
</feature>
<keyword evidence="2" id="KW-0812">Transmembrane</keyword>
<feature type="compositionally biased region" description="Acidic residues" evidence="1">
    <location>
        <begin position="193"/>
        <end position="203"/>
    </location>
</feature>
<gene>
    <name evidence="5" type="ORF">QJ036_06410</name>
</gene>
<dbReference type="Proteomes" id="UP001300383">
    <property type="component" value="Unassembled WGS sequence"/>
</dbReference>
<evidence type="ECO:0000256" key="3">
    <source>
        <dbReference type="SAM" id="SignalP"/>
    </source>
</evidence>
<accession>A0AAP4EXR7</accession>
<dbReference type="RefSeq" id="WP_283230609.1">
    <property type="nucleotide sequence ID" value="NZ_JASGBQ010000008.1"/>
</dbReference>
<dbReference type="InterPro" id="IPR025376">
    <property type="entry name" value="CD1107-like_dom"/>
</dbReference>
<keyword evidence="6" id="KW-1185">Reference proteome</keyword>
<proteinExistence type="predicted"/>
<organism evidence="5 6">
    <name type="scientific">Fusibacillus kribbianus</name>
    <dbReference type="NCBI Taxonomy" id="3044208"/>
    <lineage>
        <taxon>Bacteria</taxon>
        <taxon>Bacillati</taxon>
        <taxon>Bacillota</taxon>
        <taxon>Clostridia</taxon>
        <taxon>Lachnospirales</taxon>
        <taxon>Lachnospiraceae</taxon>
        <taxon>Fusibacillus</taxon>
    </lineage>
</organism>
<feature type="region of interest" description="Disordered" evidence="1">
    <location>
        <begin position="126"/>
        <end position="158"/>
    </location>
</feature>
<feature type="compositionally biased region" description="Acidic residues" evidence="1">
    <location>
        <begin position="136"/>
        <end position="151"/>
    </location>
</feature>
<feature type="signal peptide" evidence="3">
    <location>
        <begin position="1"/>
        <end position="28"/>
    </location>
</feature>
<sequence>MKRKKYRVVAAALCAAFLMCGITTTAYAGGGEEWEDGTGGTSWEGLDPVEPTEPPATPEPEPNPFTPDGQGTMVDNATDQDGKEFFTIMAADESVFYLVIDRQRETENVYFLNAVTVADLMALAEPSPEAVPEPLPEPEPEPTTEPEEPEPEPEKSGGAGTLLLVLAVLALGGGAGWYFKIYRPKQQAAAPGEDFDEAEEYGEDYGGGEYDDLPPWDEDGEETEGGE</sequence>
<evidence type="ECO:0000313" key="6">
    <source>
        <dbReference type="Proteomes" id="UP001300383"/>
    </source>
</evidence>
<keyword evidence="3" id="KW-0732">Signal</keyword>
<evidence type="ECO:0000256" key="1">
    <source>
        <dbReference type="SAM" id="MobiDB-lite"/>
    </source>
</evidence>
<dbReference type="AlphaFoldDB" id="A0AAP4EXR7"/>
<evidence type="ECO:0000256" key="2">
    <source>
        <dbReference type="SAM" id="Phobius"/>
    </source>
</evidence>
<feature type="domain" description="Mobile element protein CD1107-like" evidence="4">
    <location>
        <begin position="136"/>
        <end position="187"/>
    </location>
</feature>
<feature type="chain" id="PRO_5042973412" evidence="3">
    <location>
        <begin position="29"/>
        <end position="227"/>
    </location>
</feature>
<keyword evidence="2" id="KW-1133">Transmembrane helix</keyword>
<evidence type="ECO:0000313" key="5">
    <source>
        <dbReference type="EMBL" id="MDI9242112.1"/>
    </source>
</evidence>
<name>A0AAP4EXR7_9FIRM</name>
<protein>
    <submittedName>
        <fullName evidence="5">DUF4366 domain-containing protein</fullName>
    </submittedName>
</protein>
<dbReference type="EMBL" id="JASGBQ010000008">
    <property type="protein sequence ID" value="MDI9242112.1"/>
    <property type="molecule type" value="Genomic_DNA"/>
</dbReference>
<dbReference type="Pfam" id="PF14283">
    <property type="entry name" value="CD1107-like"/>
    <property type="match status" value="2"/>
</dbReference>
<feature type="region of interest" description="Disordered" evidence="1">
    <location>
        <begin position="31"/>
        <end position="78"/>
    </location>
</feature>
<feature type="compositionally biased region" description="Acidic residues" evidence="1">
    <location>
        <begin position="209"/>
        <end position="227"/>
    </location>
</feature>
<reference evidence="5 6" key="1">
    <citation type="submission" date="2023-05" db="EMBL/GenBank/DDBJ databases">
        <title>[ruminococcus] sp. nov., isolated from a pig farm feces dump.</title>
        <authorList>
            <person name="Chang Y.-H."/>
        </authorList>
    </citation>
    <scope>NUCLEOTIDE SEQUENCE [LARGE SCALE GENOMIC DNA]</scope>
    <source>
        <strain evidence="5 6">YH-rum2234</strain>
    </source>
</reference>
<keyword evidence="2" id="KW-0472">Membrane</keyword>